<gene>
    <name evidence="4" type="primary">MSANTD1_0</name>
    <name evidence="4" type="ORF">g.7401</name>
</gene>
<evidence type="ECO:0000313" key="4">
    <source>
        <dbReference type="EMBL" id="JAD02881.1"/>
    </source>
</evidence>
<accession>A0A0A1WW84</accession>
<dbReference type="GO" id="GO:0045893">
    <property type="term" value="P:positive regulation of DNA-templated transcription"/>
    <property type="evidence" value="ECO:0007669"/>
    <property type="project" value="TreeGrafter"/>
</dbReference>
<name>A0A0A1WW84_ZEUCU</name>
<protein>
    <submittedName>
        <fullName evidence="4">Uncharacterized protein MSANTD1</fullName>
    </submittedName>
</protein>
<keyword evidence="1" id="KW-0175">Coiled coil</keyword>
<dbReference type="InterPro" id="IPR044822">
    <property type="entry name" value="Myb_DNA-bind_4"/>
</dbReference>
<dbReference type="PANTHER" id="PTHR22666">
    <property type="entry name" value="MYB_SANT-LIKE DNA-BINDING DOMAIN-CONTAINING PROTEIN 1"/>
    <property type="match status" value="1"/>
</dbReference>
<feature type="coiled-coil region" evidence="1">
    <location>
        <begin position="182"/>
        <end position="227"/>
    </location>
</feature>
<evidence type="ECO:0000256" key="2">
    <source>
        <dbReference type="SAM" id="MobiDB-lite"/>
    </source>
</evidence>
<evidence type="ECO:0000259" key="3">
    <source>
        <dbReference type="Pfam" id="PF13837"/>
    </source>
</evidence>
<feature type="region of interest" description="Disordered" evidence="2">
    <location>
        <begin position="152"/>
        <end position="171"/>
    </location>
</feature>
<feature type="compositionally biased region" description="Basic and acidic residues" evidence="2">
    <location>
        <begin position="160"/>
        <end position="171"/>
    </location>
</feature>
<dbReference type="EMBL" id="GBXI01011411">
    <property type="protein sequence ID" value="JAD02881.1"/>
    <property type="molecule type" value="Transcribed_RNA"/>
</dbReference>
<dbReference type="GO" id="GO:0016604">
    <property type="term" value="C:nuclear body"/>
    <property type="evidence" value="ECO:0007669"/>
    <property type="project" value="TreeGrafter"/>
</dbReference>
<proteinExistence type="predicted"/>
<organism evidence="4">
    <name type="scientific">Zeugodacus cucurbitae</name>
    <name type="common">Melon fruit fly</name>
    <name type="synonym">Bactrocera cucurbitae</name>
    <dbReference type="NCBI Taxonomy" id="28588"/>
    <lineage>
        <taxon>Eukaryota</taxon>
        <taxon>Metazoa</taxon>
        <taxon>Ecdysozoa</taxon>
        <taxon>Arthropoda</taxon>
        <taxon>Hexapoda</taxon>
        <taxon>Insecta</taxon>
        <taxon>Pterygota</taxon>
        <taxon>Neoptera</taxon>
        <taxon>Endopterygota</taxon>
        <taxon>Diptera</taxon>
        <taxon>Brachycera</taxon>
        <taxon>Muscomorpha</taxon>
        <taxon>Tephritoidea</taxon>
        <taxon>Tephritidae</taxon>
        <taxon>Zeugodacus</taxon>
        <taxon>Zeugodacus</taxon>
    </lineage>
</organism>
<dbReference type="InterPro" id="IPR026095">
    <property type="entry name" value="Myb/SANT-like_DNA-bd_dom_prot"/>
</dbReference>
<dbReference type="AlphaFoldDB" id="A0A0A1WW84"/>
<reference evidence="4" key="1">
    <citation type="submission" date="2014-11" db="EMBL/GenBank/DDBJ databases">
        <authorList>
            <person name="Geib S."/>
        </authorList>
    </citation>
    <scope>NUCLEOTIDE SEQUENCE</scope>
</reference>
<evidence type="ECO:0000256" key="1">
    <source>
        <dbReference type="SAM" id="Coils"/>
    </source>
</evidence>
<dbReference type="GeneID" id="105211822"/>
<sequence>MESATKKRRRRNFWDNTTEAYFVDLWAQKIDELRSDKRNTQVYQEMSVDLATHGLELSVPDIKYKIANLTTKYRKCREALESTAGDAPVLWPLYEQVHQIIGSQTFNHTDMSSEGSVEHKFNLAEASFLTPLAASLSTPSYDSNTFTLPPPYITDLPSSTRERAPKRRSSEKSKIISMCACLQATAEEKNKLMKEMVQVEKEKLEVLKDLRDDNKKLTQAIINYLSRKQ</sequence>
<dbReference type="OrthoDB" id="691673at2759"/>
<dbReference type="Pfam" id="PF13837">
    <property type="entry name" value="Myb_DNA-bind_4"/>
    <property type="match status" value="1"/>
</dbReference>
<dbReference type="PANTHER" id="PTHR22666:SF3">
    <property type="entry name" value="MYB_SANT-LIKE DNA-BINDING DOMAIN-CONTAINING PROTEIN 1"/>
    <property type="match status" value="1"/>
</dbReference>
<feature type="domain" description="Myb/SANT-like DNA-binding" evidence="3">
    <location>
        <begin position="11"/>
        <end position="100"/>
    </location>
</feature>
<reference evidence="4" key="2">
    <citation type="journal article" date="2015" name="Gigascience">
        <title>Reconstructing a comprehensive transcriptome assembly of a white-pupal translocated strain of the pest fruit fly Bactrocera cucurbitae.</title>
        <authorList>
            <person name="Sim S.B."/>
            <person name="Calla B."/>
            <person name="Hall B."/>
            <person name="DeRego T."/>
            <person name="Geib S.M."/>
        </authorList>
    </citation>
    <scope>NUCLEOTIDE SEQUENCE</scope>
</reference>